<feature type="compositionally biased region" description="Basic and acidic residues" evidence="1">
    <location>
        <begin position="154"/>
        <end position="169"/>
    </location>
</feature>
<feature type="compositionally biased region" description="Basic and acidic residues" evidence="1">
    <location>
        <begin position="343"/>
        <end position="352"/>
    </location>
</feature>
<evidence type="ECO:0000256" key="1">
    <source>
        <dbReference type="SAM" id="MobiDB-lite"/>
    </source>
</evidence>
<feature type="compositionally biased region" description="Basic and acidic residues" evidence="1">
    <location>
        <begin position="108"/>
        <end position="134"/>
    </location>
</feature>
<feature type="compositionally biased region" description="Basic residues" evidence="1">
    <location>
        <begin position="10"/>
        <end position="21"/>
    </location>
</feature>
<feature type="non-terminal residue" evidence="2">
    <location>
        <position position="378"/>
    </location>
</feature>
<feature type="compositionally biased region" description="Low complexity" evidence="1">
    <location>
        <begin position="218"/>
        <end position="227"/>
    </location>
</feature>
<feature type="compositionally biased region" description="Basic residues" evidence="1">
    <location>
        <begin position="308"/>
        <end position="323"/>
    </location>
</feature>
<feature type="non-terminal residue" evidence="2">
    <location>
        <position position="1"/>
    </location>
</feature>
<protein>
    <submittedName>
        <fullName evidence="2">Uncharacterized protein</fullName>
    </submittedName>
</protein>
<evidence type="ECO:0000313" key="2">
    <source>
        <dbReference type="EMBL" id="CAA9552040.1"/>
    </source>
</evidence>
<feature type="compositionally biased region" description="Basic and acidic residues" evidence="1">
    <location>
        <begin position="251"/>
        <end position="265"/>
    </location>
</feature>
<reference evidence="2" key="1">
    <citation type="submission" date="2020-02" db="EMBL/GenBank/DDBJ databases">
        <authorList>
            <person name="Meier V. D."/>
        </authorList>
    </citation>
    <scope>NUCLEOTIDE SEQUENCE</scope>
    <source>
        <strain evidence="2">AVDCRST_MAG18</strain>
    </source>
</reference>
<name>A0A6J4UMX4_9BACT</name>
<accession>A0A6J4UMX4</accession>
<feature type="region of interest" description="Disordered" evidence="1">
    <location>
        <begin position="154"/>
        <end position="378"/>
    </location>
</feature>
<organism evidence="2">
    <name type="scientific">uncultured Thermomicrobiales bacterium</name>
    <dbReference type="NCBI Taxonomy" id="1645740"/>
    <lineage>
        <taxon>Bacteria</taxon>
        <taxon>Pseudomonadati</taxon>
        <taxon>Thermomicrobiota</taxon>
        <taxon>Thermomicrobia</taxon>
        <taxon>Thermomicrobiales</taxon>
        <taxon>environmental samples</taxon>
    </lineage>
</organism>
<feature type="compositionally biased region" description="Basic and acidic residues" evidence="1">
    <location>
        <begin position="41"/>
        <end position="55"/>
    </location>
</feature>
<feature type="compositionally biased region" description="Basic residues" evidence="1">
    <location>
        <begin position="280"/>
        <end position="292"/>
    </location>
</feature>
<dbReference type="EMBL" id="CADCWN010000026">
    <property type="protein sequence ID" value="CAA9552040.1"/>
    <property type="molecule type" value="Genomic_DNA"/>
</dbReference>
<sequence>APPRPLALNRRAHPRCRRIRPLGRTGGGGRALLPARRHLLRRECVPRLLEGERRPGNPRPAGQPAVRRRPGPDRPVLRARHLRVAPGERGEVSGPPDPARRRTPRRSPRAERRAECLPARRDRLHGRSADEPLPARHLPQLLAVQRRSARLRLPVDRRVHRDQSDERPAVHGAILRAQPLRVPPGECGDRLRSPARAARRGIAQHPAPGPRPPDRPGSRLPHAAGDGRPADDPGDPRDRRQCRGRAGRLQRAGEHGRAEEPEQHRLVRPRRTPRPAGQRRDRRPRRLRRARPGRLLAAPHPHPGHGDLRHRRPGPAPSLRRHQGRDLSCQQRAVARYFRRHQRDQSQPDLLHRRLRPRQRLLQQPHRRLQPLGRRHPV</sequence>
<proteinExistence type="predicted"/>
<gene>
    <name evidence="2" type="ORF">AVDCRST_MAG18-395</name>
</gene>
<dbReference type="AlphaFoldDB" id="A0A6J4UMX4"/>
<feature type="compositionally biased region" description="Basic residues" evidence="1">
    <location>
        <begin position="353"/>
        <end position="378"/>
    </location>
</feature>
<feature type="region of interest" description="Disordered" evidence="1">
    <location>
        <begin position="1"/>
        <end position="141"/>
    </location>
</feature>
<feature type="compositionally biased region" description="Basic and acidic residues" evidence="1">
    <location>
        <begin position="228"/>
        <end position="241"/>
    </location>
</feature>